<reference evidence="6 7" key="1">
    <citation type="submission" date="2018-09" db="EMBL/GenBank/DDBJ databases">
        <title>Profundibacter amoris BAR1 gen. nov., sp. nov., a new member of the Roseobacter clade isolated at Lokis Castle Vent Field on the Arctic Mid-Oceanic Ridge.</title>
        <authorList>
            <person name="Le Moine Bauer S."/>
            <person name="Sjoeberg A.G."/>
            <person name="L'Haridon S."/>
            <person name="Stokke R."/>
            <person name="Roalkvam I."/>
            <person name="Steen I.H."/>
            <person name="Dahle H."/>
        </authorList>
    </citation>
    <scope>NUCLEOTIDE SEQUENCE [LARGE SCALE GENOMIC DNA]</scope>
    <source>
        <strain evidence="6 7">BAR1</strain>
    </source>
</reference>
<feature type="domain" description="FAD-binding PCMH-type" evidence="5">
    <location>
        <begin position="31"/>
        <end position="209"/>
    </location>
</feature>
<sequence>MLTRLAKITGTANVLHGDDMQGYARDWMGKYTGQPLAVVRPADTNQVSDVMQLASETKTPVVPISGNTGLVGGTYTDGGILLSLERLNTIREIRPEARIAIVEAGVIIANLHDAVDEHGLIFPLLFGARGSAMIGGALSTNAGGSNVLRYGNTRALCLGLEVVLPSGEVMNLMSELHKDNAGYDLRDLFIGAEGTLGVITAAVLKLFPKPAAYATAMVAVPNLAGALTLLNRLQMASGGAVEAFEYMPGNYVEMYQASHPETRPPFDTPHDVNILIELGATAPRDVTPDENGEIPLTALLEQVLVDMMEQGLVLDAVVAQNDTQRAGMWTRREAAAEVVLSQTPRIDSDICVALDKVAPFLEQMDAHLQRLDKSARNICVAHLGDGNIHYSVLPSSESPELADRITETIEDVVQGLGGSFSAEHGVGLSKKPSMARRKDKAALGVMRQIKTALDPLGIMNPGKVLP</sequence>
<dbReference type="EMBL" id="CP032125">
    <property type="protein sequence ID" value="AXX98775.1"/>
    <property type="molecule type" value="Genomic_DNA"/>
</dbReference>
<dbReference type="OrthoDB" id="9811557at2"/>
<dbReference type="GO" id="GO:0022904">
    <property type="term" value="P:respiratory electron transport chain"/>
    <property type="evidence" value="ECO:0007669"/>
    <property type="project" value="TreeGrafter"/>
</dbReference>
<evidence type="ECO:0000256" key="2">
    <source>
        <dbReference type="ARBA" id="ARBA00008000"/>
    </source>
</evidence>
<gene>
    <name evidence="6" type="ORF">BAR1_13095</name>
</gene>
<evidence type="ECO:0000313" key="6">
    <source>
        <dbReference type="EMBL" id="AXX98775.1"/>
    </source>
</evidence>
<dbReference type="Gene3D" id="3.30.43.10">
    <property type="entry name" value="Uridine Diphospho-n-acetylenolpyruvylglucosamine Reductase, domain 2"/>
    <property type="match status" value="1"/>
</dbReference>
<dbReference type="InterPro" id="IPR016169">
    <property type="entry name" value="FAD-bd_PCMH_sub2"/>
</dbReference>
<evidence type="ECO:0000256" key="1">
    <source>
        <dbReference type="ARBA" id="ARBA00001974"/>
    </source>
</evidence>
<dbReference type="Gene3D" id="3.30.465.10">
    <property type="match status" value="1"/>
</dbReference>
<dbReference type="PANTHER" id="PTHR43716">
    <property type="entry name" value="D-2-HYDROXYGLUTARATE DEHYDROGENASE, MITOCHONDRIAL"/>
    <property type="match status" value="1"/>
</dbReference>
<comment type="similarity">
    <text evidence="2">Belongs to the FAD-binding oxidoreductase/transferase type 4 family.</text>
</comment>
<organism evidence="6 7">
    <name type="scientific">Profundibacter amoris</name>
    <dbReference type="NCBI Taxonomy" id="2171755"/>
    <lineage>
        <taxon>Bacteria</taxon>
        <taxon>Pseudomonadati</taxon>
        <taxon>Pseudomonadota</taxon>
        <taxon>Alphaproteobacteria</taxon>
        <taxon>Rhodobacterales</taxon>
        <taxon>Paracoccaceae</taxon>
        <taxon>Profundibacter</taxon>
    </lineage>
</organism>
<dbReference type="SUPFAM" id="SSF56176">
    <property type="entry name" value="FAD-binding/transporter-associated domain-like"/>
    <property type="match status" value="1"/>
</dbReference>
<dbReference type="Gene3D" id="1.10.45.10">
    <property type="entry name" value="Vanillyl-alcohol Oxidase, Chain A, domain 4"/>
    <property type="match status" value="1"/>
</dbReference>
<dbReference type="PROSITE" id="PS51387">
    <property type="entry name" value="FAD_PCMH"/>
    <property type="match status" value="1"/>
</dbReference>
<keyword evidence="7" id="KW-1185">Reference proteome</keyword>
<evidence type="ECO:0000259" key="5">
    <source>
        <dbReference type="PROSITE" id="PS51387"/>
    </source>
</evidence>
<dbReference type="InterPro" id="IPR016166">
    <property type="entry name" value="FAD-bd_PCMH"/>
</dbReference>
<dbReference type="Pfam" id="PF02913">
    <property type="entry name" value="FAD-oxidase_C"/>
    <property type="match status" value="1"/>
</dbReference>
<dbReference type="GO" id="GO:0071949">
    <property type="term" value="F:FAD binding"/>
    <property type="evidence" value="ECO:0007669"/>
    <property type="project" value="InterPro"/>
</dbReference>
<dbReference type="InterPro" id="IPR016167">
    <property type="entry name" value="FAD-bd_PCMH_sub1"/>
</dbReference>
<dbReference type="InterPro" id="IPR036318">
    <property type="entry name" value="FAD-bd_PCMH-like_sf"/>
</dbReference>
<evidence type="ECO:0000256" key="4">
    <source>
        <dbReference type="ARBA" id="ARBA00022827"/>
    </source>
</evidence>
<accession>A0A347UIU7</accession>
<evidence type="ECO:0000313" key="7">
    <source>
        <dbReference type="Proteomes" id="UP000261704"/>
    </source>
</evidence>
<dbReference type="PANTHER" id="PTHR43716:SF2">
    <property type="entry name" value="BLL6224 PROTEIN"/>
    <property type="match status" value="1"/>
</dbReference>
<dbReference type="InterPro" id="IPR051264">
    <property type="entry name" value="FAD-oxidored/transferase_4"/>
</dbReference>
<dbReference type="Gene3D" id="3.30.70.2740">
    <property type="match status" value="1"/>
</dbReference>
<dbReference type="GO" id="GO:0003824">
    <property type="term" value="F:catalytic activity"/>
    <property type="evidence" value="ECO:0007669"/>
    <property type="project" value="InterPro"/>
</dbReference>
<dbReference type="InterPro" id="IPR004113">
    <property type="entry name" value="FAD-bd_oxidored_4_C"/>
</dbReference>
<name>A0A347UIU7_9RHOB</name>
<dbReference type="Gene3D" id="3.30.70.2190">
    <property type="match status" value="1"/>
</dbReference>
<dbReference type="InterPro" id="IPR016171">
    <property type="entry name" value="Vanillyl_alc_oxidase_C-sub2"/>
</dbReference>
<dbReference type="InterPro" id="IPR016164">
    <property type="entry name" value="FAD-linked_Oxase-like_C"/>
</dbReference>
<dbReference type="FunFam" id="1.10.45.10:FF:000001">
    <property type="entry name" value="D-lactate dehydrogenase mitochondrial"/>
    <property type="match status" value="1"/>
</dbReference>
<keyword evidence="4" id="KW-0274">FAD</keyword>
<dbReference type="SUPFAM" id="SSF55103">
    <property type="entry name" value="FAD-linked oxidases, C-terminal domain"/>
    <property type="match status" value="1"/>
</dbReference>
<protein>
    <submittedName>
        <fullName evidence="6">FAD-binding oxidoreductase</fullName>
    </submittedName>
</protein>
<evidence type="ECO:0000256" key="3">
    <source>
        <dbReference type="ARBA" id="ARBA00022630"/>
    </source>
</evidence>
<dbReference type="InterPro" id="IPR006094">
    <property type="entry name" value="Oxid_FAD_bind_N"/>
</dbReference>
<dbReference type="Proteomes" id="UP000261704">
    <property type="component" value="Chromosome"/>
</dbReference>
<keyword evidence="3" id="KW-0285">Flavoprotein</keyword>
<proteinExistence type="inferred from homology"/>
<dbReference type="AlphaFoldDB" id="A0A347UIU7"/>
<comment type="cofactor">
    <cofactor evidence="1">
        <name>FAD</name>
        <dbReference type="ChEBI" id="CHEBI:57692"/>
    </cofactor>
</comment>
<dbReference type="RefSeq" id="WP_118943429.1">
    <property type="nucleotide sequence ID" value="NZ_CP032125.1"/>
</dbReference>
<dbReference type="Pfam" id="PF01565">
    <property type="entry name" value="FAD_binding_4"/>
    <property type="match status" value="1"/>
</dbReference>
<dbReference type="KEGG" id="pamo:BAR1_13095"/>